<dbReference type="EMBL" id="AGSN01000071">
    <property type="protein sequence ID" value="EHH12637.1"/>
    <property type="molecule type" value="Genomic_DNA"/>
</dbReference>
<evidence type="ECO:0000313" key="3">
    <source>
        <dbReference type="Proteomes" id="UP000002949"/>
    </source>
</evidence>
<name>G6Y6E7_9HYPH</name>
<protein>
    <submittedName>
        <fullName evidence="2">Uncharacterized protein</fullName>
    </submittedName>
</protein>
<keyword evidence="3" id="KW-1185">Reference proteome</keyword>
<keyword evidence="1" id="KW-1133">Transmembrane helix</keyword>
<gene>
    <name evidence="2" type="ORF">MEA186_07559</name>
</gene>
<evidence type="ECO:0000256" key="1">
    <source>
        <dbReference type="SAM" id="Phobius"/>
    </source>
</evidence>
<reference evidence="2 3" key="1">
    <citation type="journal article" date="2012" name="J. Bacteriol.">
        <title>Draft Genome Sequence of Plant Growth-Promoting Rhizobium Mesorhizobium amorphae, Isolated from Zinc-Lead Mine Tailings.</title>
        <authorList>
            <person name="Hao X."/>
            <person name="Lin Y."/>
            <person name="Johnstone L."/>
            <person name="Baltrus D.A."/>
            <person name="Miller S.J."/>
            <person name="Wei G."/>
            <person name="Rensing C."/>
        </authorList>
    </citation>
    <scope>NUCLEOTIDE SEQUENCE [LARGE SCALE GENOMIC DNA]</scope>
    <source>
        <strain evidence="2 3">CCNWGS0123</strain>
    </source>
</reference>
<sequence length="55" mass="5948">MGRILAACRGFGSDGRKAARNNPLQMGTIDRHGMRRRAMDFAAFVAGMLGIVIVL</sequence>
<dbReference type="Proteomes" id="UP000002949">
    <property type="component" value="Unassembled WGS sequence"/>
</dbReference>
<feature type="transmembrane region" description="Helical" evidence="1">
    <location>
        <begin position="38"/>
        <end position="54"/>
    </location>
</feature>
<evidence type="ECO:0000313" key="2">
    <source>
        <dbReference type="EMBL" id="EHH12637.1"/>
    </source>
</evidence>
<keyword evidence="1" id="KW-0472">Membrane</keyword>
<organism evidence="2 3">
    <name type="scientific">Mesorhizobium amorphae CCNWGS0123</name>
    <dbReference type="NCBI Taxonomy" id="1082933"/>
    <lineage>
        <taxon>Bacteria</taxon>
        <taxon>Pseudomonadati</taxon>
        <taxon>Pseudomonadota</taxon>
        <taxon>Alphaproteobacteria</taxon>
        <taxon>Hyphomicrobiales</taxon>
        <taxon>Phyllobacteriaceae</taxon>
        <taxon>Mesorhizobium</taxon>
    </lineage>
</organism>
<dbReference type="AlphaFoldDB" id="G6Y6E7"/>
<proteinExistence type="predicted"/>
<keyword evidence="1" id="KW-0812">Transmembrane</keyword>
<accession>G6Y6E7</accession>
<dbReference type="PATRIC" id="fig|1082933.3.peg.1441"/>